<evidence type="ECO:0000313" key="1">
    <source>
        <dbReference type="EMBL" id="GLR13686.1"/>
    </source>
</evidence>
<reference evidence="2" key="1">
    <citation type="journal article" date="2019" name="Int. J. Syst. Evol. Microbiol.">
        <title>The Global Catalogue of Microorganisms (GCM) 10K type strain sequencing project: providing services to taxonomists for standard genome sequencing and annotation.</title>
        <authorList>
            <consortium name="The Broad Institute Genomics Platform"/>
            <consortium name="The Broad Institute Genome Sequencing Center for Infectious Disease"/>
            <person name="Wu L."/>
            <person name="Ma J."/>
        </authorList>
    </citation>
    <scope>NUCLEOTIDE SEQUENCE [LARGE SCALE GENOMIC DNA]</scope>
    <source>
        <strain evidence="2">NBRC 110044</strain>
    </source>
</reference>
<gene>
    <name evidence="1" type="ORF">GCM10007907_24760</name>
</gene>
<organism evidence="1 2">
    <name type="scientific">Chitinimonas prasina</name>
    <dbReference type="NCBI Taxonomy" id="1434937"/>
    <lineage>
        <taxon>Bacteria</taxon>
        <taxon>Pseudomonadati</taxon>
        <taxon>Pseudomonadota</taxon>
        <taxon>Betaproteobacteria</taxon>
        <taxon>Neisseriales</taxon>
        <taxon>Chitinibacteraceae</taxon>
        <taxon>Chitinimonas</taxon>
    </lineage>
</organism>
<evidence type="ECO:0000313" key="2">
    <source>
        <dbReference type="Proteomes" id="UP001156706"/>
    </source>
</evidence>
<accession>A0ABQ5YFB3</accession>
<name>A0ABQ5YFB3_9NEIS</name>
<dbReference type="Proteomes" id="UP001156706">
    <property type="component" value="Unassembled WGS sequence"/>
</dbReference>
<dbReference type="EMBL" id="BSOG01000002">
    <property type="protein sequence ID" value="GLR13686.1"/>
    <property type="molecule type" value="Genomic_DNA"/>
</dbReference>
<comment type="caution">
    <text evidence="1">The sequence shown here is derived from an EMBL/GenBank/DDBJ whole genome shotgun (WGS) entry which is preliminary data.</text>
</comment>
<sequence>MTIPSAKPVNDRLSARDSFEATIPGGLEAATDAVGSDKLASDAVAGSAKAELTLGEVLAAARAAQQMPKSPGRLKAWRAAWPKW</sequence>
<protein>
    <submittedName>
        <fullName evidence="1">Uncharacterized protein</fullName>
    </submittedName>
</protein>
<proteinExistence type="predicted"/>
<keyword evidence="2" id="KW-1185">Reference proteome</keyword>